<dbReference type="RefSeq" id="WP_119133008.1">
    <property type="nucleotide sequence ID" value="NZ_QXXQ01000001.1"/>
</dbReference>
<dbReference type="GO" id="GO:0005576">
    <property type="term" value="C:extracellular region"/>
    <property type="evidence" value="ECO:0007669"/>
    <property type="project" value="UniProtKB-SubCell"/>
</dbReference>
<dbReference type="EMBL" id="QXXQ01000001">
    <property type="protein sequence ID" value="RID93598.1"/>
    <property type="molecule type" value="Genomic_DNA"/>
</dbReference>
<organism evidence="3 4">
    <name type="scientific">Gemmobacter lutimaris</name>
    <dbReference type="NCBI Taxonomy" id="2306023"/>
    <lineage>
        <taxon>Bacteria</taxon>
        <taxon>Pseudomonadati</taxon>
        <taxon>Pseudomonadota</taxon>
        <taxon>Alphaproteobacteria</taxon>
        <taxon>Rhodobacterales</taxon>
        <taxon>Paracoccaceae</taxon>
        <taxon>Gemmobacter</taxon>
    </lineage>
</organism>
<gene>
    <name evidence="3" type="ORF">D2N39_01385</name>
</gene>
<dbReference type="PROSITE" id="PS51854">
    <property type="entry name" value="CSPG"/>
    <property type="match status" value="1"/>
</dbReference>
<evidence type="ECO:0000313" key="3">
    <source>
        <dbReference type="EMBL" id="RID93598.1"/>
    </source>
</evidence>
<dbReference type="NCBIfam" id="TIGR01965">
    <property type="entry name" value="VCBS_repeat"/>
    <property type="match status" value="1"/>
</dbReference>
<dbReference type="InterPro" id="IPR010221">
    <property type="entry name" value="VCBS_dom"/>
</dbReference>
<keyword evidence="4" id="KW-1185">Reference proteome</keyword>
<dbReference type="Gene3D" id="2.150.10.10">
    <property type="entry name" value="Serralysin-like metalloprotease, C-terminal"/>
    <property type="match status" value="2"/>
</dbReference>
<dbReference type="InterPro" id="IPR050557">
    <property type="entry name" value="RTX_toxin/Mannuronan_C5-epim"/>
</dbReference>
<dbReference type="PRINTS" id="PR00313">
    <property type="entry name" value="CABNDNGRPT"/>
</dbReference>
<sequence>MPSLIGESVTLVVNFSNFADTLNNVDLVTQTFTVGAGVELTNVPVSYTFTSGGYPQTLTGSISVDVTASGYTVSFSGTQQGGQLSFILSSVADESAGAVTAATETASSGIMAGVNQTLAPSFSTANGGSVTAGFFPYGYQPGVSLSQTVAFTLADPTVPPAVTTNTGATVLEGGLLTIANTQLQTTDSDTVTTSLTYRVTSVATNGILFRDLDGDNVVDAGETRGLNNTFTQADIDAGRIKYLHNGGETTSASFGFSVTDGHDTVTGNTFSLSITPVNDAPTGSGLPTDVTVTEDLAGNLDLSGVTLADVDSTNLTLTLTASAGTMAASDGGGVTVAGSGTGTLTLSGTAADLQTYLDTVSNVQYTGAANASGNDAATVSVSVGDGTDTTPLGSVNIDITAVNDAPTGSGLPTDVMVTEDLAGNLDLSGVTLADVDSTNLTLTLTASAGTMAASDGGGVTVAGSGTGTLTLSGTAADLQTYLDTVSNVQYTGAANASGSNAASVSVSVGDGTDTTPLGSVSIDITAVNDAPTGSGLPTDVMVTEDVAGNLDLSGVTLADVDSTNLTLTLTASAGTMAASDGGGVTVAGSGTGTLTLSGTVADLQTYLDTVSNVQYTGAANASGNDAATVSVSVGDGTDTTPLGSVNIDITAVNDAPEVTAPASIAVTEDVSTALTGISFADVDAGGSSVTATLSVPLGSLTASSGSGVTVGGTASALTLTGTIADINAFIAASGVSFTTAANATDAVTLTASIDDGGNSGTGGAQTDSTTVTLDVTAVNDAPTGSGLPSDLTVTEDTAGNLDLSGLTVADLDSAGNLTLTLTASAGTMTASDGGGVTVSGSGSGTLTLTGLAADLNSYLTDAASIQYTGALNANGDNAASVAVSVGDGTDTTPLGNVNIDITAVNDAPTGSGLPTDVTVTEDVASNLDLSALSVADVDSAGNLTLTLTASEGTMTASNGTTTTIIMVPGPGYFDPVLMIWMPGPPMPMPSITTTVTVSGSGTGTLTLTGTAADLNAYLADATKIQYTGALNANGNDAATLSVSVGDGTDTTPLGTVNIDITAVPDTPLAQDDAFTLVDTGTLVATDLFADNGNGVDVDVDTAPAITAVNGVAGDVGTQITLASGALLTVRADGTFDYDTNGAFEHLPLGSQTGDSFTYELNGGPTATVTLTINGVDNRDLLTGTGGDDNLQGGLMADTLVGGAGNDTMDGGAANDLVDYSAATQRVVVDLSLSGVAQRISASEGIDTLTDIENVRGGAGGDRLVGNATHNVLTGNAGDDNLFGLSGIDTLYGGDGNDGLYGGDGNDQIFGMNDNDRLFGGEGNDTMDGGAGIDFVDYGSATGTGVNVNLSITGMQFVSATEGADTLVNIENVNGSALGDTLTGNSADNVLYGNAGNDLLSGGDGIDRLVGGLGQDTLTGGAGEDVFFFTRVADSNLTSGRDTITDFVSGTDKINLEQIDAISGLAGNQEFTFLGTGAFTGEAGQLRVAVFGANSFLLGDIDGNGAADLNIGLLGVTSILASDIIL</sequence>
<protein>
    <recommendedName>
        <fullName evidence="5">Tandem-95 repeat protein</fullName>
    </recommendedName>
</protein>
<accession>A0A398BYT8</accession>
<dbReference type="InterPro" id="IPR011049">
    <property type="entry name" value="Serralysin-like_metalloprot_C"/>
</dbReference>
<name>A0A398BYT8_9RHOB</name>
<dbReference type="GO" id="GO:0005509">
    <property type="term" value="F:calcium ion binding"/>
    <property type="evidence" value="ECO:0007669"/>
    <property type="project" value="InterPro"/>
</dbReference>
<dbReference type="Pfam" id="PF00353">
    <property type="entry name" value="HemolysinCabind"/>
    <property type="match status" value="4"/>
</dbReference>
<keyword evidence="2" id="KW-0964">Secreted</keyword>
<dbReference type="PANTHER" id="PTHR38340">
    <property type="entry name" value="S-LAYER PROTEIN"/>
    <property type="match status" value="1"/>
</dbReference>
<evidence type="ECO:0000256" key="1">
    <source>
        <dbReference type="ARBA" id="ARBA00004613"/>
    </source>
</evidence>
<comment type="subcellular location">
    <subcellularLocation>
        <location evidence="1">Secreted</location>
    </subcellularLocation>
</comment>
<proteinExistence type="predicted"/>
<dbReference type="InterPro" id="IPR018511">
    <property type="entry name" value="Hemolysin-typ_Ca-bd_CS"/>
</dbReference>
<dbReference type="OrthoDB" id="733404at2"/>
<dbReference type="Proteomes" id="UP000266649">
    <property type="component" value="Unassembled WGS sequence"/>
</dbReference>
<dbReference type="SUPFAM" id="SSF51120">
    <property type="entry name" value="beta-Roll"/>
    <property type="match status" value="2"/>
</dbReference>
<dbReference type="InterPro" id="IPR039005">
    <property type="entry name" value="CSPG_rpt"/>
</dbReference>
<dbReference type="PROSITE" id="PS00330">
    <property type="entry name" value="HEMOLYSIN_CALCIUM"/>
    <property type="match status" value="4"/>
</dbReference>
<evidence type="ECO:0000313" key="4">
    <source>
        <dbReference type="Proteomes" id="UP000266649"/>
    </source>
</evidence>
<dbReference type="InterPro" id="IPR001343">
    <property type="entry name" value="Hemolysn_Ca-bd"/>
</dbReference>
<evidence type="ECO:0000256" key="2">
    <source>
        <dbReference type="ARBA" id="ARBA00022525"/>
    </source>
</evidence>
<dbReference type="Pfam" id="PF16184">
    <property type="entry name" value="Cadherin_3"/>
    <property type="match status" value="1"/>
</dbReference>
<dbReference type="PANTHER" id="PTHR38340:SF1">
    <property type="entry name" value="S-LAYER PROTEIN"/>
    <property type="match status" value="1"/>
</dbReference>
<evidence type="ECO:0008006" key="5">
    <source>
        <dbReference type="Google" id="ProtNLM"/>
    </source>
</evidence>
<comment type="caution">
    <text evidence="3">The sequence shown here is derived from an EMBL/GenBank/DDBJ whole genome shotgun (WGS) entry which is preliminary data.</text>
</comment>
<reference evidence="3 4" key="1">
    <citation type="submission" date="2018-09" db="EMBL/GenBank/DDBJ databases">
        <title>Gemmobacter lutimaris sp. nov., a marine bacterium isolated from tidal flat.</title>
        <authorList>
            <person name="Lee D.W."/>
            <person name="Yoo Y."/>
            <person name="Kim J.-J."/>
            <person name="Kim B.S."/>
        </authorList>
    </citation>
    <scope>NUCLEOTIDE SEQUENCE [LARGE SCALE GENOMIC DNA]</scope>
    <source>
        <strain evidence="3 4">YJ-T1-11</strain>
    </source>
</reference>